<feature type="region of interest" description="Disordered" evidence="1">
    <location>
        <begin position="114"/>
        <end position="133"/>
    </location>
</feature>
<dbReference type="InterPro" id="IPR056814">
    <property type="entry name" value="GIPC1-3_GH1"/>
</dbReference>
<dbReference type="OMA" id="PANMRPK"/>
<sequence length="133" mass="13649">MPLGLGRRKKAPPLVENEEAEPLRGSLGGVGLGPGGGVGALQPGLPPLPSSLRPRLVFHTQLAHGSPTGRIEGFTNVKELYGKIAEAFKVSPAEVGGGGGEAWGRVAVPLPPHWESLGGSRPFTSNKPPPGNL</sequence>
<dbReference type="Ensembl" id="ENSSPUT00000001756.1">
    <property type="protein sequence ID" value="ENSSPUP00000001661.1"/>
    <property type="gene ID" value="ENSSPUG00000001295.1"/>
</dbReference>
<keyword evidence="4" id="KW-1185">Reference proteome</keyword>
<dbReference type="AlphaFoldDB" id="A0A8D0G6W4"/>
<dbReference type="Pfam" id="PF25083">
    <property type="entry name" value="GIPC1_GH1"/>
    <property type="match status" value="1"/>
</dbReference>
<proteinExistence type="predicted"/>
<dbReference type="GeneTree" id="ENSGT00390000003420"/>
<dbReference type="InterPro" id="IPR017379">
    <property type="entry name" value="GIPC1/2/3"/>
</dbReference>
<feature type="compositionally biased region" description="Basic residues" evidence="1">
    <location>
        <begin position="1"/>
        <end position="11"/>
    </location>
</feature>
<accession>A0A8D0G6W4</accession>
<evidence type="ECO:0000256" key="1">
    <source>
        <dbReference type="SAM" id="MobiDB-lite"/>
    </source>
</evidence>
<feature type="compositionally biased region" description="Gly residues" evidence="1">
    <location>
        <begin position="26"/>
        <end position="39"/>
    </location>
</feature>
<evidence type="ECO:0000259" key="2">
    <source>
        <dbReference type="Pfam" id="PF25083"/>
    </source>
</evidence>
<dbReference type="PANTHER" id="PTHR12259">
    <property type="entry name" value="RGS-GAIP INTERACTING PROTEIN GIPC"/>
    <property type="match status" value="1"/>
</dbReference>
<feature type="region of interest" description="Disordered" evidence="1">
    <location>
        <begin position="1"/>
        <end position="47"/>
    </location>
</feature>
<dbReference type="PANTHER" id="PTHR12259:SF4">
    <property type="entry name" value="PDZ DOMAIN-CONTAINING PROTEIN GIPC1"/>
    <property type="match status" value="1"/>
</dbReference>
<evidence type="ECO:0000313" key="4">
    <source>
        <dbReference type="Proteomes" id="UP000694392"/>
    </source>
</evidence>
<name>A0A8D0G6W4_SPHPU</name>
<dbReference type="Proteomes" id="UP000694392">
    <property type="component" value="Unplaced"/>
</dbReference>
<protein>
    <recommendedName>
        <fullName evidence="2">GIPC1-3 GH1 domain-containing protein</fullName>
    </recommendedName>
</protein>
<feature type="domain" description="GIPC1-3 GH1" evidence="2">
    <location>
        <begin position="57"/>
        <end position="95"/>
    </location>
</feature>
<reference evidence="3" key="2">
    <citation type="submission" date="2025-09" db="UniProtKB">
        <authorList>
            <consortium name="Ensembl"/>
        </authorList>
    </citation>
    <scope>IDENTIFICATION</scope>
</reference>
<evidence type="ECO:0000313" key="3">
    <source>
        <dbReference type="Ensembl" id="ENSSPUP00000001661.1"/>
    </source>
</evidence>
<reference evidence="3" key="1">
    <citation type="submission" date="2025-08" db="UniProtKB">
        <authorList>
            <consortium name="Ensembl"/>
        </authorList>
    </citation>
    <scope>IDENTIFICATION</scope>
</reference>
<organism evidence="3 4">
    <name type="scientific">Sphenodon punctatus</name>
    <name type="common">Tuatara</name>
    <name type="synonym">Hatteria punctata</name>
    <dbReference type="NCBI Taxonomy" id="8508"/>
    <lineage>
        <taxon>Eukaryota</taxon>
        <taxon>Metazoa</taxon>
        <taxon>Chordata</taxon>
        <taxon>Craniata</taxon>
        <taxon>Vertebrata</taxon>
        <taxon>Euteleostomi</taxon>
        <taxon>Lepidosauria</taxon>
        <taxon>Sphenodontia</taxon>
        <taxon>Sphenodontidae</taxon>
        <taxon>Sphenodon</taxon>
    </lineage>
</organism>